<reference evidence="2 3" key="1">
    <citation type="journal article" date="2019" name="Sci. Rep.">
        <title>A high-quality genome of Eragrostis curvula grass provides insights into Poaceae evolution and supports new strategies to enhance forage quality.</title>
        <authorList>
            <person name="Carballo J."/>
            <person name="Santos B.A.C.M."/>
            <person name="Zappacosta D."/>
            <person name="Garbus I."/>
            <person name="Selva J.P."/>
            <person name="Gallo C.A."/>
            <person name="Diaz A."/>
            <person name="Albertini E."/>
            <person name="Caccamo M."/>
            <person name="Echenique V."/>
        </authorList>
    </citation>
    <scope>NUCLEOTIDE SEQUENCE [LARGE SCALE GENOMIC DNA]</scope>
    <source>
        <strain evidence="3">cv. Victoria</strain>
        <tissue evidence="2">Leaf</tissue>
    </source>
</reference>
<accession>A0A5J9SCR3</accession>
<feature type="compositionally biased region" description="Low complexity" evidence="1">
    <location>
        <begin position="74"/>
        <end position="99"/>
    </location>
</feature>
<keyword evidence="3" id="KW-1185">Reference proteome</keyword>
<dbReference type="Gramene" id="TVT96658">
    <property type="protein sequence ID" value="TVT96658"/>
    <property type="gene ID" value="EJB05_58128"/>
</dbReference>
<comment type="caution">
    <text evidence="2">The sequence shown here is derived from an EMBL/GenBank/DDBJ whole genome shotgun (WGS) entry which is preliminary data.</text>
</comment>
<feature type="non-terminal residue" evidence="2">
    <location>
        <position position="1"/>
    </location>
</feature>
<gene>
    <name evidence="2" type="ORF">EJB05_58128</name>
</gene>
<dbReference type="EMBL" id="RWGY01001141">
    <property type="protein sequence ID" value="TVT96658.1"/>
    <property type="molecule type" value="Genomic_DNA"/>
</dbReference>
<evidence type="ECO:0000256" key="1">
    <source>
        <dbReference type="SAM" id="MobiDB-lite"/>
    </source>
</evidence>
<sequence>TGERIRNVDRDKAASLTSESKRLRGGQILVCYAEIFLIVLFGRERMASRLVLRQSPLSCNVVLCLQRKMAPARSYSCSSPASPPGGSSHPADPAANYSPPAAPCNDPPADSATNPPAAPGGDPPAVEPPAAPRPGDSPHTGQAPPFGPIHKGTGFYKPIHPGRDP</sequence>
<dbReference type="Proteomes" id="UP000324897">
    <property type="component" value="Unassembled WGS sequence"/>
</dbReference>
<name>A0A5J9SCR3_9POAL</name>
<feature type="compositionally biased region" description="Pro residues" evidence="1">
    <location>
        <begin position="116"/>
        <end position="132"/>
    </location>
</feature>
<organism evidence="2 3">
    <name type="scientific">Eragrostis curvula</name>
    <name type="common">weeping love grass</name>
    <dbReference type="NCBI Taxonomy" id="38414"/>
    <lineage>
        <taxon>Eukaryota</taxon>
        <taxon>Viridiplantae</taxon>
        <taxon>Streptophyta</taxon>
        <taxon>Embryophyta</taxon>
        <taxon>Tracheophyta</taxon>
        <taxon>Spermatophyta</taxon>
        <taxon>Magnoliopsida</taxon>
        <taxon>Liliopsida</taxon>
        <taxon>Poales</taxon>
        <taxon>Poaceae</taxon>
        <taxon>PACMAD clade</taxon>
        <taxon>Chloridoideae</taxon>
        <taxon>Eragrostideae</taxon>
        <taxon>Eragrostidinae</taxon>
        <taxon>Eragrostis</taxon>
    </lineage>
</organism>
<evidence type="ECO:0000313" key="3">
    <source>
        <dbReference type="Proteomes" id="UP000324897"/>
    </source>
</evidence>
<dbReference type="AlphaFoldDB" id="A0A5J9SCR3"/>
<feature type="region of interest" description="Disordered" evidence="1">
    <location>
        <begin position="74"/>
        <end position="165"/>
    </location>
</feature>
<proteinExistence type="predicted"/>
<evidence type="ECO:0000313" key="2">
    <source>
        <dbReference type="EMBL" id="TVT96658.1"/>
    </source>
</evidence>
<protein>
    <submittedName>
        <fullName evidence="2">Uncharacterized protein</fullName>
    </submittedName>
</protein>